<dbReference type="EMBL" id="JACHHT010000002">
    <property type="protein sequence ID" value="MBB6521937.1"/>
    <property type="molecule type" value="Genomic_DNA"/>
</dbReference>
<dbReference type="Pfam" id="PF00753">
    <property type="entry name" value="Lactamase_B"/>
    <property type="match status" value="1"/>
</dbReference>
<dbReference type="InterPro" id="IPR004477">
    <property type="entry name" value="ComEC_N"/>
</dbReference>
<dbReference type="PANTHER" id="PTHR30619">
    <property type="entry name" value="DNA INTERNALIZATION/COMPETENCE PROTEIN COMEC/REC2"/>
    <property type="match status" value="1"/>
</dbReference>
<dbReference type="AlphaFoldDB" id="A0A7X0JTG0"/>
<dbReference type="InParanoid" id="A0A7X0JTG0"/>
<evidence type="ECO:0000313" key="8">
    <source>
        <dbReference type="EMBL" id="MBB6521937.1"/>
    </source>
</evidence>
<dbReference type="InterPro" id="IPR052159">
    <property type="entry name" value="Competence_DNA_uptake"/>
</dbReference>
<feature type="transmembrane region" description="Helical" evidence="6">
    <location>
        <begin position="6"/>
        <end position="25"/>
    </location>
</feature>
<evidence type="ECO:0000256" key="2">
    <source>
        <dbReference type="ARBA" id="ARBA00022475"/>
    </source>
</evidence>
<feature type="transmembrane region" description="Helical" evidence="6">
    <location>
        <begin position="367"/>
        <end position="383"/>
    </location>
</feature>
<dbReference type="NCBIfam" id="TIGR00361">
    <property type="entry name" value="ComEC_Rec2"/>
    <property type="match status" value="1"/>
</dbReference>
<dbReference type="RefSeq" id="WP_166847148.1">
    <property type="nucleotide sequence ID" value="NZ_JAAONY010000002.1"/>
</dbReference>
<dbReference type="FunCoup" id="A0A7X0JTG0">
    <property type="interactions" value="203"/>
</dbReference>
<feature type="transmembrane region" description="Helical" evidence="6">
    <location>
        <begin position="224"/>
        <end position="243"/>
    </location>
</feature>
<dbReference type="PANTHER" id="PTHR30619:SF1">
    <property type="entry name" value="RECOMBINATION PROTEIN 2"/>
    <property type="match status" value="1"/>
</dbReference>
<dbReference type="Proteomes" id="UP000528457">
    <property type="component" value="Unassembled WGS sequence"/>
</dbReference>
<evidence type="ECO:0000256" key="6">
    <source>
        <dbReference type="SAM" id="Phobius"/>
    </source>
</evidence>
<proteinExistence type="predicted"/>
<comment type="subcellular location">
    <subcellularLocation>
        <location evidence="1">Cell membrane</location>
        <topology evidence="1">Multi-pass membrane protein</topology>
    </subcellularLocation>
</comment>
<dbReference type="InterPro" id="IPR025405">
    <property type="entry name" value="DUF4131"/>
</dbReference>
<feature type="transmembrane region" description="Helical" evidence="6">
    <location>
        <begin position="263"/>
        <end position="281"/>
    </location>
</feature>
<dbReference type="SMART" id="SM00849">
    <property type="entry name" value="Lactamase_B"/>
    <property type="match status" value="1"/>
</dbReference>
<protein>
    <submittedName>
        <fullName evidence="8">Competence protein ComEC</fullName>
    </submittedName>
</protein>
<keyword evidence="3 6" id="KW-0812">Transmembrane</keyword>
<dbReference type="InterPro" id="IPR035681">
    <property type="entry name" value="ComA-like_MBL"/>
</dbReference>
<dbReference type="CDD" id="cd07731">
    <property type="entry name" value="ComA-like_MBL-fold"/>
    <property type="match status" value="1"/>
</dbReference>
<feature type="transmembrane region" description="Helical" evidence="6">
    <location>
        <begin position="467"/>
        <end position="491"/>
    </location>
</feature>
<dbReference type="NCBIfam" id="TIGR00360">
    <property type="entry name" value="ComEC_N-term"/>
    <property type="match status" value="1"/>
</dbReference>
<sequence length="800" mass="90028">MWPLLAAFVGVLLAWGIGAFSLFLLRADLSLQAQWPSELEGRVLRLQVRIENSPIITEKAWRFEGRIKALSFPGGQAGADALWKELEGERIRLRLYYPTARSYLKGNYHHEFSPEQLQESITLRSGRILEADIKLKSPRGLHNIGAGDYQARLLSQSIVAVGYIKKLHRIDGSAQVSVREKLGRFIDGQPLKQAPLIKGLLLGDRSGLKQEHWSLLQQTGTGHLLAISGLHIGLAAALGMLFFGGLGRIAQLFSERLPSAQSWALWGGGVMAFAYACLADFSLPTQRALLMLWVYLLAAISAHSISPWRVWLLALLLLLFVDPWALEQAGGCLSFAAVAALIYGYWSYTKAKRSVAAYSWQLLRSQLLIASFLSVLLCYLQLPSGRLSLPANLLAIPWLSFVIMPLLLLFCLSWFVNLDWQWPLRWADTALDVLWFYLQYLLDWREDMSSLLNAYFKTEVISPQDALWWPGIAFSAWSLALMFGAALLFWLPKGFHGRLLFLLPVLGLLFPSSLLKSHADYLQLTVLDVGQGLAVLIEKDDRAVLYDTGPRYSVEHNAGASVVAPFLRRQGLHVLDHLMISHGDSDHSGGLESLLAQFRVGTLWAEPTYLQKVNNQKALGFIESRNACQAGKPWFWQGVEFQWLWPRVNLSQHSAAKKDNNRSCVLLIRYQNLKILLPGDIERWAEKEILKASDDKSDLCNLDVLLLPHHGSHSSSHKAWAACTRPAIVISSTAWQNAYGHPSAKVLRRYPQSLQFDTGKEGAIQLRYGPNKSGEIQLQTIVRSRLERKRYWHRDDEFAL</sequence>
<dbReference type="SUPFAM" id="SSF56281">
    <property type="entry name" value="Metallo-hydrolase/oxidoreductase"/>
    <property type="match status" value="1"/>
</dbReference>
<comment type="caution">
    <text evidence="8">The sequence shown here is derived from an EMBL/GenBank/DDBJ whole genome shotgun (WGS) entry which is preliminary data.</text>
</comment>
<keyword evidence="5 6" id="KW-0472">Membrane</keyword>
<feature type="transmembrane region" description="Helical" evidence="6">
    <location>
        <begin position="328"/>
        <end position="346"/>
    </location>
</feature>
<feature type="transmembrane region" description="Helical" evidence="6">
    <location>
        <begin position="395"/>
        <end position="416"/>
    </location>
</feature>
<evidence type="ECO:0000259" key="7">
    <source>
        <dbReference type="SMART" id="SM00849"/>
    </source>
</evidence>
<keyword evidence="9" id="KW-1185">Reference proteome</keyword>
<feature type="transmembrane region" description="Helical" evidence="6">
    <location>
        <begin position="288"/>
        <end position="308"/>
    </location>
</feature>
<name>A0A7X0JTG0_9GAMM</name>
<dbReference type="InterPro" id="IPR036866">
    <property type="entry name" value="RibonucZ/Hydroxyglut_hydro"/>
</dbReference>
<evidence type="ECO:0000256" key="4">
    <source>
        <dbReference type="ARBA" id="ARBA00022989"/>
    </source>
</evidence>
<keyword evidence="2" id="KW-1003">Cell membrane</keyword>
<organism evidence="8 9">
    <name type="scientific">Pseudoteredinibacter isoporae</name>
    <dbReference type="NCBI Taxonomy" id="570281"/>
    <lineage>
        <taxon>Bacteria</taxon>
        <taxon>Pseudomonadati</taxon>
        <taxon>Pseudomonadota</taxon>
        <taxon>Gammaproteobacteria</taxon>
        <taxon>Cellvibrionales</taxon>
        <taxon>Cellvibrionaceae</taxon>
        <taxon>Pseudoteredinibacter</taxon>
    </lineage>
</organism>
<evidence type="ECO:0000256" key="3">
    <source>
        <dbReference type="ARBA" id="ARBA00022692"/>
    </source>
</evidence>
<dbReference type="InterPro" id="IPR004797">
    <property type="entry name" value="Competence_ComEC/Rec2"/>
</dbReference>
<dbReference type="Pfam" id="PF03772">
    <property type="entry name" value="Competence"/>
    <property type="match status" value="1"/>
</dbReference>
<dbReference type="GO" id="GO:0030420">
    <property type="term" value="P:establishment of competence for transformation"/>
    <property type="evidence" value="ECO:0007669"/>
    <property type="project" value="InterPro"/>
</dbReference>
<dbReference type="InterPro" id="IPR001279">
    <property type="entry name" value="Metallo-B-lactamas"/>
</dbReference>
<evidence type="ECO:0000256" key="5">
    <source>
        <dbReference type="ARBA" id="ARBA00023136"/>
    </source>
</evidence>
<dbReference type="Pfam" id="PF13567">
    <property type="entry name" value="DUF4131"/>
    <property type="match status" value="1"/>
</dbReference>
<gene>
    <name evidence="8" type="ORF">HNR48_002222</name>
</gene>
<dbReference type="Gene3D" id="3.60.15.10">
    <property type="entry name" value="Ribonuclease Z/Hydroxyacylglutathione hydrolase-like"/>
    <property type="match status" value="1"/>
</dbReference>
<evidence type="ECO:0000256" key="1">
    <source>
        <dbReference type="ARBA" id="ARBA00004651"/>
    </source>
</evidence>
<dbReference type="GO" id="GO:0005886">
    <property type="term" value="C:plasma membrane"/>
    <property type="evidence" value="ECO:0007669"/>
    <property type="project" value="UniProtKB-SubCell"/>
</dbReference>
<accession>A0A7X0JTG0</accession>
<evidence type="ECO:0000313" key="9">
    <source>
        <dbReference type="Proteomes" id="UP000528457"/>
    </source>
</evidence>
<keyword evidence="4 6" id="KW-1133">Transmembrane helix</keyword>
<feature type="domain" description="Metallo-beta-lactamase" evidence="7">
    <location>
        <begin position="531"/>
        <end position="710"/>
    </location>
</feature>
<reference evidence="8 9" key="1">
    <citation type="submission" date="2020-08" db="EMBL/GenBank/DDBJ databases">
        <title>Genomic Encyclopedia of Type Strains, Phase IV (KMG-IV): sequencing the most valuable type-strain genomes for metagenomic binning, comparative biology and taxonomic classification.</title>
        <authorList>
            <person name="Goeker M."/>
        </authorList>
    </citation>
    <scope>NUCLEOTIDE SEQUENCE [LARGE SCALE GENOMIC DNA]</scope>
    <source>
        <strain evidence="8 9">DSM 22368</strain>
    </source>
</reference>